<evidence type="ECO:0000313" key="2">
    <source>
        <dbReference type="EMBL" id="SEL77759.1"/>
    </source>
</evidence>
<gene>
    <name evidence="2" type="ORF">SAMN05444583_114123</name>
</gene>
<name>A0A1H7SZV5_9NOCA</name>
<dbReference type="EMBL" id="FOAW01000014">
    <property type="protein sequence ID" value="SEL77759.1"/>
    <property type="molecule type" value="Genomic_DNA"/>
</dbReference>
<dbReference type="Proteomes" id="UP000198677">
    <property type="component" value="Unassembled WGS sequence"/>
</dbReference>
<dbReference type="RefSeq" id="WP_072751571.1">
    <property type="nucleotide sequence ID" value="NZ_FOAW01000014.1"/>
</dbReference>
<dbReference type="AlphaFoldDB" id="A0A1H7SZV5"/>
<reference evidence="3" key="1">
    <citation type="submission" date="2016-10" db="EMBL/GenBank/DDBJ databases">
        <authorList>
            <person name="Varghese N."/>
            <person name="Submissions S."/>
        </authorList>
    </citation>
    <scope>NUCLEOTIDE SEQUENCE [LARGE SCALE GENOMIC DNA]</scope>
    <source>
        <strain evidence="3">DSM 44675</strain>
    </source>
</reference>
<keyword evidence="3" id="KW-1185">Reference proteome</keyword>
<organism evidence="2 3">
    <name type="scientific">Rhodococcus maanshanensis</name>
    <dbReference type="NCBI Taxonomy" id="183556"/>
    <lineage>
        <taxon>Bacteria</taxon>
        <taxon>Bacillati</taxon>
        <taxon>Actinomycetota</taxon>
        <taxon>Actinomycetes</taxon>
        <taxon>Mycobacteriales</taxon>
        <taxon>Nocardiaceae</taxon>
        <taxon>Rhodococcus</taxon>
    </lineage>
</organism>
<dbReference type="OrthoDB" id="4923808at2"/>
<accession>A0A1H7SZV5</accession>
<evidence type="ECO:0000313" key="3">
    <source>
        <dbReference type="Proteomes" id="UP000198677"/>
    </source>
</evidence>
<sequence length="227" mass="24132">MTHDARSIAEQNTALPPDDGRERFAGYGVMGAPFASGHCLALRHFPASSVGAGYDSVWHRDPAGDWTIYSSVSPEVSCARYFGSATEDARSADIAVTWTGPAAFTVTVDDKLVWDLVLGKSAATAAMTGLGRVLPAALWRSDAVLSLMGRVAGPALGVGHVRLTGTASNGQRFRANPRMLWTLDESRATIDGVDLGPPGPLPEQAHLGDFWIPQRGMFVVGEAYFES</sequence>
<proteinExistence type="predicted"/>
<protein>
    <submittedName>
        <fullName evidence="2">Uncharacterized protein</fullName>
    </submittedName>
</protein>
<evidence type="ECO:0000256" key="1">
    <source>
        <dbReference type="SAM" id="MobiDB-lite"/>
    </source>
</evidence>
<feature type="region of interest" description="Disordered" evidence="1">
    <location>
        <begin position="1"/>
        <end position="20"/>
    </location>
</feature>